<dbReference type="Pfam" id="PF20691">
    <property type="entry name" value="TAGT"/>
    <property type="match status" value="1"/>
</dbReference>
<evidence type="ECO:0000313" key="2">
    <source>
        <dbReference type="EMBL" id="QIM15953.1"/>
    </source>
</evidence>
<feature type="domain" description="TET-Associated Glycosyltransferase" evidence="1">
    <location>
        <begin position="4"/>
        <end position="240"/>
    </location>
</feature>
<evidence type="ECO:0000259" key="1">
    <source>
        <dbReference type="Pfam" id="PF20691"/>
    </source>
</evidence>
<gene>
    <name evidence="2" type="ORF">G7067_05215</name>
</gene>
<evidence type="ECO:0000313" key="3">
    <source>
        <dbReference type="Proteomes" id="UP000501387"/>
    </source>
</evidence>
<keyword evidence="3" id="KW-1185">Reference proteome</keyword>
<dbReference type="AlphaFoldDB" id="A0A6G8FI33"/>
<name>A0A6G8FI33_9MICO</name>
<dbReference type="Proteomes" id="UP000501387">
    <property type="component" value="Chromosome"/>
</dbReference>
<dbReference type="InterPro" id="IPR049100">
    <property type="entry name" value="TAGT"/>
</dbReference>
<sequence>MDTVYIPSYNRSKTISTHKHFQRCGMKNWFYVVEPHDYADYVKALAEDGIEDPERHLLMFDVDIYKTPYHEYNNPKGFKYEDEHGWKDGLTTGPGPARNALIDFARERGEDAAWMLDDDLVGFGVDAFYFQRGVYAHQEERINIVEVFELYERLLDKYENIGLAEFEKFGMSLNHKKNRHFSLSKTYTCIRINTTIDIPWRARWNDDVVYSLDYLWRGYVNLSSKIIAYQTPDTQSQDGGMTQEFQAEEDEIFEVMALRNAPSFEEIKRSKYQGTLAKARVPEALFPAVAEAVWKYNRPHHEIYYERIPRELILKDGANLDDLMLFAAIPKS</sequence>
<accession>A0A6G8FI33</accession>
<reference evidence="2 3" key="1">
    <citation type="submission" date="2020-03" db="EMBL/GenBank/DDBJ databases">
        <title>Leucobacter sp. nov., isolated from beetles.</title>
        <authorList>
            <person name="Hyun D.-W."/>
            <person name="Bae J.-W."/>
        </authorList>
    </citation>
    <scope>NUCLEOTIDE SEQUENCE [LARGE SCALE GENOMIC DNA]</scope>
    <source>
        <strain evidence="2 3">HDW9B</strain>
    </source>
</reference>
<organism evidence="2 3">
    <name type="scientific">Leucobacter insecticola</name>
    <dbReference type="NCBI Taxonomy" id="2714934"/>
    <lineage>
        <taxon>Bacteria</taxon>
        <taxon>Bacillati</taxon>
        <taxon>Actinomycetota</taxon>
        <taxon>Actinomycetes</taxon>
        <taxon>Micrococcales</taxon>
        <taxon>Microbacteriaceae</taxon>
        <taxon>Leucobacter</taxon>
    </lineage>
</organism>
<proteinExistence type="predicted"/>
<dbReference type="RefSeq" id="WP_166322502.1">
    <property type="nucleotide sequence ID" value="NZ_CP049934.1"/>
</dbReference>
<dbReference type="EMBL" id="CP049934">
    <property type="protein sequence ID" value="QIM15953.1"/>
    <property type="molecule type" value="Genomic_DNA"/>
</dbReference>
<dbReference type="KEGG" id="lins:G7067_05215"/>
<protein>
    <recommendedName>
        <fullName evidence="1">TET-Associated Glycosyltransferase domain-containing protein</fullName>
    </recommendedName>
</protein>